<sequence>MNKLYLGKPTFFQRNQTDQYTQSLSGRSWYRSAEKFFLCSQCANHTQPPSQSSKAHQTSHIPRFRGAGSGAKLTPAGTTRVCNGISTDESDFEYRYEVEGRERRKLTVANAENVASSSSSSEAENDVDIYQQQQYTTYGYGQTQRLPGLQVKGQAQDDNTEESKLDISHSRNEQSSSSDAQDLENCSLDLSQLDETHTRRKAALLGLVCGLKDEHSGQSPSNTNDRVSCQRARATTLVKKGLAVGGSLGAGSGSGLDSAQYDDDESESEYGFHVNDGGGAASGVDRTKSRPKSSGVSISSTACTPRTPAVPLPLPVSAMLRRASQYHLKLPTAYSEGSVDTANNGDSKSYSSKRYSLHASSLSPCPGTYDHLPPSPRISTSAIAGAEGDRDKPSGGDSGGLKASHLQARSSPEELIGKRQEKEKESRRKSISAAKSPSSLAPPPSPHAPSSSLPRDGNSYNYESVVLSKWSQEVVVRTRQAFGIPPSESEEIYHRDTAGERNREADSTQVSTLTPADSMASGVDVAMDRDSWEHEGDNELSVGAENLFRTLSLGESENEVRGRSHRNHEARKSHRYEQQEQQQFILQESLPERNEKSRSRERRQSRHRSRTPVARPKSAQRMLPVSEGNQQENLGSSSVLLESHGEMEIQRQEVIWELRNAETSFAKRLSSVVDLFILPLRVHASKSWIAVVPFEIAKILDWLEILPICILRYVTRFSYVSNAGIAARWGYNAKDGIRTRAAWRMLCPYLIKMRLEMLERLVRDDESDFGEFYPDLFRRLLEVTPKTHDEYLSTLMLVHSTALVVKTLMAVKAREEEYELHEENDDYSAMDELLRMDSYHLRNQQHSFDQREPNQFNKSPIPNRMSRLIDAINEWDSSRRSRSGSVESNNSASTGASFRSVETSSPPPPPQILVLVFSDLVVFATNRSHTQEQQGSERWNVCEDVGVARHFLTVAIEPASITVDVLPVQSEPNQRSTSTGGTLSKRFNLNYLLSPLHRLLRETRG</sequence>
<feature type="region of interest" description="Disordered" evidence="1">
    <location>
        <begin position="152"/>
        <end position="183"/>
    </location>
</feature>
<feature type="compositionally biased region" description="Polar residues" evidence="1">
    <location>
        <begin position="292"/>
        <end position="304"/>
    </location>
</feature>
<evidence type="ECO:0008006" key="4">
    <source>
        <dbReference type="Google" id="ProtNLM"/>
    </source>
</evidence>
<feature type="compositionally biased region" description="Low complexity" evidence="1">
    <location>
        <begin position="883"/>
        <end position="893"/>
    </location>
</feature>
<dbReference type="InterPro" id="IPR035899">
    <property type="entry name" value="DBL_dom_sf"/>
</dbReference>
<feature type="region of interest" description="Disordered" evidence="1">
    <location>
        <begin position="248"/>
        <end position="312"/>
    </location>
</feature>
<evidence type="ECO:0000313" key="3">
    <source>
        <dbReference type="Proteomes" id="UP000799118"/>
    </source>
</evidence>
<evidence type="ECO:0000313" key="2">
    <source>
        <dbReference type="EMBL" id="KAE9399685.1"/>
    </source>
</evidence>
<dbReference type="Proteomes" id="UP000799118">
    <property type="component" value="Unassembled WGS sequence"/>
</dbReference>
<dbReference type="EMBL" id="ML769466">
    <property type="protein sequence ID" value="KAE9399685.1"/>
    <property type="molecule type" value="Genomic_DNA"/>
</dbReference>
<feature type="region of interest" description="Disordered" evidence="1">
    <location>
        <begin position="47"/>
        <end position="75"/>
    </location>
</feature>
<keyword evidence="3" id="KW-1185">Reference proteome</keyword>
<proteinExistence type="predicted"/>
<gene>
    <name evidence="2" type="ORF">BT96DRAFT_975750</name>
</gene>
<organism evidence="2 3">
    <name type="scientific">Gymnopus androsaceus JB14</name>
    <dbReference type="NCBI Taxonomy" id="1447944"/>
    <lineage>
        <taxon>Eukaryota</taxon>
        <taxon>Fungi</taxon>
        <taxon>Dikarya</taxon>
        <taxon>Basidiomycota</taxon>
        <taxon>Agaricomycotina</taxon>
        <taxon>Agaricomycetes</taxon>
        <taxon>Agaricomycetidae</taxon>
        <taxon>Agaricales</taxon>
        <taxon>Marasmiineae</taxon>
        <taxon>Omphalotaceae</taxon>
        <taxon>Gymnopus</taxon>
    </lineage>
</organism>
<feature type="region of interest" description="Disordered" evidence="1">
    <location>
        <begin position="359"/>
        <end position="456"/>
    </location>
</feature>
<feature type="region of interest" description="Disordered" evidence="1">
    <location>
        <begin position="879"/>
        <end position="905"/>
    </location>
</feature>
<dbReference type="AlphaFoldDB" id="A0A6A4HSI5"/>
<evidence type="ECO:0000256" key="1">
    <source>
        <dbReference type="SAM" id="MobiDB-lite"/>
    </source>
</evidence>
<protein>
    <recommendedName>
        <fullName evidence="4">DH domain-containing protein</fullName>
    </recommendedName>
</protein>
<feature type="compositionally biased region" description="Basic and acidic residues" evidence="1">
    <location>
        <begin position="161"/>
        <end position="172"/>
    </location>
</feature>
<feature type="region of interest" description="Disordered" evidence="1">
    <location>
        <begin position="487"/>
        <end position="512"/>
    </location>
</feature>
<feature type="compositionally biased region" description="Basic and acidic residues" evidence="1">
    <location>
        <begin position="491"/>
        <end position="506"/>
    </location>
</feature>
<feature type="compositionally biased region" description="Basic residues" evidence="1">
    <location>
        <begin position="563"/>
        <end position="574"/>
    </location>
</feature>
<reference evidence="2" key="1">
    <citation type="journal article" date="2019" name="Environ. Microbiol.">
        <title>Fungal ecological strategies reflected in gene transcription - a case study of two litter decomposers.</title>
        <authorList>
            <person name="Barbi F."/>
            <person name="Kohler A."/>
            <person name="Barry K."/>
            <person name="Baskaran P."/>
            <person name="Daum C."/>
            <person name="Fauchery L."/>
            <person name="Ihrmark K."/>
            <person name="Kuo A."/>
            <person name="LaButti K."/>
            <person name="Lipzen A."/>
            <person name="Morin E."/>
            <person name="Grigoriev I.V."/>
            <person name="Henrissat B."/>
            <person name="Lindahl B."/>
            <person name="Martin F."/>
        </authorList>
    </citation>
    <scope>NUCLEOTIDE SEQUENCE</scope>
    <source>
        <strain evidence="2">JB14</strain>
    </source>
</reference>
<accession>A0A6A4HSI5</accession>
<feature type="compositionally biased region" description="Polar residues" evidence="1">
    <location>
        <begin position="47"/>
        <end position="60"/>
    </location>
</feature>
<dbReference type="OrthoDB" id="1716625at2759"/>
<name>A0A6A4HSI5_9AGAR</name>
<dbReference type="SUPFAM" id="SSF48065">
    <property type="entry name" value="DBL homology domain (DH-domain)"/>
    <property type="match status" value="1"/>
</dbReference>
<feature type="compositionally biased region" description="Basic and acidic residues" evidence="1">
    <location>
        <begin position="411"/>
        <end position="428"/>
    </location>
</feature>
<feature type="region of interest" description="Disordered" evidence="1">
    <location>
        <begin position="555"/>
        <end position="634"/>
    </location>
</feature>
<feature type="compositionally biased region" description="Polar residues" evidence="1">
    <location>
        <begin position="894"/>
        <end position="904"/>
    </location>
</feature>
<feature type="compositionally biased region" description="Basic residues" evidence="1">
    <location>
        <begin position="599"/>
        <end position="610"/>
    </location>
</feature>